<gene>
    <name evidence="2" type="ORF">C6571_14110</name>
</gene>
<dbReference type="RefSeq" id="WP_106447254.1">
    <property type="nucleotide sequence ID" value="NZ_CP027669.1"/>
</dbReference>
<feature type="transmembrane region" description="Helical" evidence="1">
    <location>
        <begin position="7"/>
        <end position="28"/>
    </location>
</feature>
<dbReference type="OrthoDB" id="6197657at2"/>
<keyword evidence="1" id="KW-0472">Membrane</keyword>
<sequence length="97" mass="11100">MWTQRLMWIAWPAFLMAGVLEMLIFAFVDPSDLHWFGEPIGLSRQGVYTIAFFLFWGVTMASSAITTLLSFSPFEVNRCPVPHGERPEDCRKHPSHA</sequence>
<evidence type="ECO:0000313" key="3">
    <source>
        <dbReference type="Proteomes" id="UP000239326"/>
    </source>
</evidence>
<feature type="transmembrane region" description="Helical" evidence="1">
    <location>
        <begin position="48"/>
        <end position="71"/>
    </location>
</feature>
<dbReference type="Proteomes" id="UP000239326">
    <property type="component" value="Chromosome"/>
</dbReference>
<evidence type="ECO:0008006" key="4">
    <source>
        <dbReference type="Google" id="ProtNLM"/>
    </source>
</evidence>
<proteinExistence type="predicted"/>
<keyword evidence="1" id="KW-0812">Transmembrane</keyword>
<reference evidence="2 3" key="1">
    <citation type="submission" date="2018-03" db="EMBL/GenBank/DDBJ databases">
        <title>Genome sequencing of Simplicispira sp.</title>
        <authorList>
            <person name="Kim S.-J."/>
            <person name="Heo J."/>
            <person name="Kwon S.-W."/>
        </authorList>
    </citation>
    <scope>NUCLEOTIDE SEQUENCE [LARGE SCALE GENOMIC DNA]</scope>
    <source>
        <strain evidence="2 3">SC1-8</strain>
    </source>
</reference>
<evidence type="ECO:0000256" key="1">
    <source>
        <dbReference type="SAM" id="Phobius"/>
    </source>
</evidence>
<dbReference type="EMBL" id="CP027669">
    <property type="protein sequence ID" value="AVO42277.1"/>
    <property type="molecule type" value="Genomic_DNA"/>
</dbReference>
<dbReference type="KEGG" id="simp:C6571_14110"/>
<organism evidence="2 3">
    <name type="scientific">Simplicispira suum</name>
    <dbReference type="NCBI Taxonomy" id="2109915"/>
    <lineage>
        <taxon>Bacteria</taxon>
        <taxon>Pseudomonadati</taxon>
        <taxon>Pseudomonadota</taxon>
        <taxon>Betaproteobacteria</taxon>
        <taxon>Burkholderiales</taxon>
        <taxon>Comamonadaceae</taxon>
        <taxon>Simplicispira</taxon>
    </lineage>
</organism>
<accession>A0A2S0N2K9</accession>
<keyword evidence="1" id="KW-1133">Transmembrane helix</keyword>
<protein>
    <recommendedName>
        <fullName evidence="4">Transmembrane protein</fullName>
    </recommendedName>
</protein>
<evidence type="ECO:0000313" key="2">
    <source>
        <dbReference type="EMBL" id="AVO42277.1"/>
    </source>
</evidence>
<dbReference type="AlphaFoldDB" id="A0A2S0N2K9"/>
<name>A0A2S0N2K9_9BURK</name>
<keyword evidence="3" id="KW-1185">Reference proteome</keyword>